<feature type="transmembrane region" description="Helical" evidence="7">
    <location>
        <begin position="351"/>
        <end position="371"/>
    </location>
</feature>
<dbReference type="AlphaFoldDB" id="A0AAN6LNC8"/>
<gene>
    <name evidence="9" type="ORF">GRF29_213g214703</name>
</gene>
<feature type="transmembrane region" description="Helical" evidence="7">
    <location>
        <begin position="293"/>
        <end position="317"/>
    </location>
</feature>
<reference evidence="9 10" key="1">
    <citation type="submission" date="2021-02" db="EMBL/GenBank/DDBJ databases">
        <title>Genome assembly of Pseudopithomyces chartarum.</title>
        <authorList>
            <person name="Jauregui R."/>
            <person name="Singh J."/>
            <person name="Voisey C."/>
        </authorList>
    </citation>
    <scope>NUCLEOTIDE SEQUENCE [LARGE SCALE GENOMIC DNA]</scope>
    <source>
        <strain evidence="9 10">AGR01</strain>
    </source>
</reference>
<keyword evidence="4 7" id="KW-1133">Transmembrane helix</keyword>
<evidence type="ECO:0000256" key="1">
    <source>
        <dbReference type="ARBA" id="ARBA00004141"/>
    </source>
</evidence>
<evidence type="ECO:0000256" key="6">
    <source>
        <dbReference type="ARBA" id="ARBA00023136"/>
    </source>
</evidence>
<proteinExistence type="predicted"/>
<comment type="subcellular location">
    <subcellularLocation>
        <location evidence="1">Membrane</location>
        <topology evidence="1">Multi-pass membrane protein</topology>
    </subcellularLocation>
</comment>
<dbReference type="Gene3D" id="1.20.1250.20">
    <property type="entry name" value="MFS general substrate transporter like domains"/>
    <property type="match status" value="2"/>
</dbReference>
<dbReference type="SUPFAM" id="SSF51430">
    <property type="entry name" value="NAD(P)-linked oxidoreductase"/>
    <property type="match status" value="1"/>
</dbReference>
<evidence type="ECO:0000256" key="7">
    <source>
        <dbReference type="SAM" id="Phobius"/>
    </source>
</evidence>
<accession>A0AAN6LNC8</accession>
<dbReference type="Gene3D" id="3.20.20.100">
    <property type="entry name" value="NADP-dependent oxidoreductase domain"/>
    <property type="match status" value="1"/>
</dbReference>
<dbReference type="PANTHER" id="PTHR43791:SF3">
    <property type="entry name" value="MAJOR FACILITATOR SUPERFAMILY (MFS) PROFILE DOMAIN-CONTAINING PROTEIN"/>
    <property type="match status" value="1"/>
</dbReference>
<keyword evidence="6 7" id="KW-0472">Membrane</keyword>
<keyword evidence="10" id="KW-1185">Reference proteome</keyword>
<comment type="caution">
    <text evidence="9">The sequence shown here is derived from an EMBL/GenBank/DDBJ whole genome shotgun (WGS) entry which is preliminary data.</text>
</comment>
<feature type="transmembrane region" description="Helical" evidence="7">
    <location>
        <begin position="260"/>
        <end position="281"/>
    </location>
</feature>
<keyword evidence="2" id="KW-0813">Transport</keyword>
<dbReference type="Pfam" id="PF00248">
    <property type="entry name" value="Aldo_ket_red"/>
    <property type="match status" value="1"/>
</dbReference>
<keyword evidence="3 7" id="KW-0812">Transmembrane</keyword>
<organism evidence="9 10">
    <name type="scientific">Pseudopithomyces chartarum</name>
    <dbReference type="NCBI Taxonomy" id="1892770"/>
    <lineage>
        <taxon>Eukaryota</taxon>
        <taxon>Fungi</taxon>
        <taxon>Dikarya</taxon>
        <taxon>Ascomycota</taxon>
        <taxon>Pezizomycotina</taxon>
        <taxon>Dothideomycetes</taxon>
        <taxon>Pleosporomycetidae</taxon>
        <taxon>Pleosporales</taxon>
        <taxon>Massarineae</taxon>
        <taxon>Didymosphaeriaceae</taxon>
        <taxon>Pseudopithomyces</taxon>
    </lineage>
</organism>
<evidence type="ECO:0000313" key="9">
    <source>
        <dbReference type="EMBL" id="KAK3200864.1"/>
    </source>
</evidence>
<dbReference type="InterPro" id="IPR011701">
    <property type="entry name" value="MFS"/>
</dbReference>
<feature type="domain" description="NADP-dependent oxidoreductase" evidence="8">
    <location>
        <begin position="416"/>
        <end position="586"/>
    </location>
</feature>
<feature type="transmembrane region" description="Helical" evidence="7">
    <location>
        <begin position="383"/>
        <end position="404"/>
    </location>
</feature>
<feature type="transmembrane region" description="Helical" evidence="7">
    <location>
        <begin position="323"/>
        <end position="344"/>
    </location>
</feature>
<evidence type="ECO:0000259" key="8">
    <source>
        <dbReference type="Pfam" id="PF00248"/>
    </source>
</evidence>
<protein>
    <recommendedName>
        <fullName evidence="8">NADP-dependent oxidoreductase domain-containing protein</fullName>
    </recommendedName>
</protein>
<evidence type="ECO:0000256" key="4">
    <source>
        <dbReference type="ARBA" id="ARBA00022989"/>
    </source>
</evidence>
<dbReference type="GO" id="GO:0022857">
    <property type="term" value="F:transmembrane transporter activity"/>
    <property type="evidence" value="ECO:0007669"/>
    <property type="project" value="InterPro"/>
</dbReference>
<dbReference type="GO" id="GO:0016491">
    <property type="term" value="F:oxidoreductase activity"/>
    <property type="evidence" value="ECO:0007669"/>
    <property type="project" value="UniProtKB-KW"/>
</dbReference>
<dbReference type="InterPro" id="IPR036259">
    <property type="entry name" value="MFS_trans_sf"/>
</dbReference>
<evidence type="ECO:0000313" key="10">
    <source>
        <dbReference type="Proteomes" id="UP001280581"/>
    </source>
</evidence>
<dbReference type="Pfam" id="PF07690">
    <property type="entry name" value="MFS_1"/>
    <property type="match status" value="1"/>
</dbReference>
<name>A0AAN6LNC8_9PLEO</name>
<evidence type="ECO:0000256" key="3">
    <source>
        <dbReference type="ARBA" id="ARBA00022692"/>
    </source>
</evidence>
<dbReference type="PANTHER" id="PTHR43791">
    <property type="entry name" value="PERMEASE-RELATED"/>
    <property type="match status" value="1"/>
</dbReference>
<feature type="transmembrane region" description="Helical" evidence="7">
    <location>
        <begin position="130"/>
        <end position="149"/>
    </location>
</feature>
<feature type="transmembrane region" description="Helical" evidence="7">
    <location>
        <begin position="185"/>
        <end position="206"/>
    </location>
</feature>
<evidence type="ECO:0000256" key="5">
    <source>
        <dbReference type="ARBA" id="ARBA00023002"/>
    </source>
</evidence>
<dbReference type="InterPro" id="IPR023210">
    <property type="entry name" value="NADP_OxRdtase_dom"/>
</dbReference>
<dbReference type="EMBL" id="WVTA01000017">
    <property type="protein sequence ID" value="KAK3200864.1"/>
    <property type="molecule type" value="Genomic_DNA"/>
</dbReference>
<dbReference type="GO" id="GO:0016020">
    <property type="term" value="C:membrane"/>
    <property type="evidence" value="ECO:0007669"/>
    <property type="project" value="UniProtKB-SubCell"/>
</dbReference>
<feature type="transmembrane region" description="Helical" evidence="7">
    <location>
        <begin position="101"/>
        <end position="123"/>
    </location>
</feature>
<dbReference type="SUPFAM" id="SSF103473">
    <property type="entry name" value="MFS general substrate transporter"/>
    <property type="match status" value="1"/>
</dbReference>
<feature type="transmembrane region" description="Helical" evidence="7">
    <location>
        <begin position="155"/>
        <end position="173"/>
    </location>
</feature>
<sequence length="597" mass="66972">MAHSIVEEDRFSNEKTDFKEFETIEDDTGGEEQKHIHHTTDTALSDAQKKLEARVLRKVDWRLIPILGLLYSVAGLDRVNLSNARVAGMNQDLRFDIGDRYSIALLVFFVTYFLFELPTTLLLRPLKPRHLLNGLAVSWGAVMLGMGFVNDWRWYLINLFVSAFGNILAFAIVKLDGVHGIEGWRWIFIVEGAATIGIAILGWFLVIDFPDRMLATNKLQGFTQDELQFVLDRIDRDRGDSQPDKLTAEKFRKHIANWELWVYGFMFLTCSAPIYAFAYFIQIILGTIVDSTAIVFLLCAPPYLFSIIWTVGCAWLADRSRLRMPWMVGNAAITLTGLLITAYSSNSGARYFGVFLGVSGCNANLPTIIAFQSNNVRSDSRRSVANGVQLLFAAVGGIYASTTFMQKEYPTYRTGWGVSNTPPAVLEEMLKLCDENGLQKPRYVQGSYSLITRSMESKLLPIMRPAGMSFVGHQPLAAGFLTGKFINNDTTGTRFDPNGPIGPIIQKIFSGDQLMDAMREFDTAVKQKGLTSPEVAIRWLMHHSALTEDDSIILGASQIYQIRDTVALTRKGPLPDDVLALTEELWDSVRELREDII</sequence>
<evidence type="ECO:0000256" key="2">
    <source>
        <dbReference type="ARBA" id="ARBA00022448"/>
    </source>
</evidence>
<dbReference type="Proteomes" id="UP001280581">
    <property type="component" value="Unassembled WGS sequence"/>
</dbReference>
<keyword evidence="5" id="KW-0560">Oxidoreductase</keyword>
<dbReference type="InterPro" id="IPR036812">
    <property type="entry name" value="NAD(P)_OxRdtase_dom_sf"/>
</dbReference>